<evidence type="ECO:0000256" key="4">
    <source>
        <dbReference type="ARBA" id="ARBA00022801"/>
    </source>
</evidence>
<keyword evidence="5" id="KW-1015">Disulfide bond</keyword>
<dbReference type="InterPro" id="IPR003154">
    <property type="entry name" value="S1/P1nuclease"/>
</dbReference>
<dbReference type="GO" id="GO:0016788">
    <property type="term" value="F:hydrolase activity, acting on ester bonds"/>
    <property type="evidence" value="ECO:0007669"/>
    <property type="project" value="InterPro"/>
</dbReference>
<dbReference type="GO" id="GO:0046872">
    <property type="term" value="F:metal ion binding"/>
    <property type="evidence" value="ECO:0007669"/>
    <property type="project" value="UniProtKB-KW"/>
</dbReference>
<evidence type="ECO:0000313" key="8">
    <source>
        <dbReference type="EMBL" id="TAA36211.1"/>
    </source>
</evidence>
<dbReference type="SUPFAM" id="SSF48537">
    <property type="entry name" value="Phospholipase C/P1 nuclease"/>
    <property type="match status" value="1"/>
</dbReference>
<accession>A0A4Q8LWC0</accession>
<evidence type="ECO:0000256" key="5">
    <source>
        <dbReference type="ARBA" id="ARBA00023157"/>
    </source>
</evidence>
<keyword evidence="6" id="KW-0325">Glycoprotein</keyword>
<dbReference type="Gene3D" id="1.10.575.10">
    <property type="entry name" value="P1 Nuclease"/>
    <property type="match status" value="1"/>
</dbReference>
<reference evidence="8 9" key="1">
    <citation type="submission" date="2019-02" db="EMBL/GenBank/DDBJ databases">
        <title>WGS of Pseudoxanthomonas species novum from clinical isolates.</title>
        <authorList>
            <person name="Bernier A.-M."/>
            <person name="Bernard K."/>
            <person name="Vachon A."/>
        </authorList>
    </citation>
    <scope>NUCLEOTIDE SEQUENCE [LARGE SCALE GENOMIC DNA]</scope>
    <source>
        <strain evidence="8 9">NML140781</strain>
    </source>
</reference>
<dbReference type="CDD" id="cd11010">
    <property type="entry name" value="S1-P1_nuclease"/>
    <property type="match status" value="1"/>
</dbReference>
<evidence type="ECO:0000256" key="1">
    <source>
        <dbReference type="ARBA" id="ARBA00022722"/>
    </source>
</evidence>
<proteinExistence type="predicted"/>
<keyword evidence="2" id="KW-0479">Metal-binding</keyword>
<evidence type="ECO:0000256" key="6">
    <source>
        <dbReference type="ARBA" id="ARBA00023180"/>
    </source>
</evidence>
<dbReference type="AlphaFoldDB" id="A0A4Q8LWC0"/>
<evidence type="ECO:0000313" key="9">
    <source>
        <dbReference type="Proteomes" id="UP000292087"/>
    </source>
</evidence>
<dbReference type="InterPro" id="IPR008947">
    <property type="entry name" value="PLipase_C/P1_nuclease_dom_sf"/>
</dbReference>
<dbReference type="GO" id="GO:0004519">
    <property type="term" value="F:endonuclease activity"/>
    <property type="evidence" value="ECO:0007669"/>
    <property type="project" value="UniProtKB-KW"/>
</dbReference>
<dbReference type="PANTHER" id="PTHR33146:SF26">
    <property type="entry name" value="ENDONUCLEASE 4"/>
    <property type="match status" value="1"/>
</dbReference>
<protein>
    <submittedName>
        <fullName evidence="8">Endonuclease</fullName>
    </submittedName>
</protein>
<dbReference type="GO" id="GO:0006308">
    <property type="term" value="P:DNA catabolic process"/>
    <property type="evidence" value="ECO:0007669"/>
    <property type="project" value="InterPro"/>
</dbReference>
<evidence type="ECO:0000256" key="7">
    <source>
        <dbReference type="SAM" id="MobiDB-lite"/>
    </source>
</evidence>
<sequence length="328" mass="34681">MGTGQGGRVCRRHGGRFRHVAGDAGSATRRRAEPARRRGYHPGPRASKAGCCVLKIPFVRPLAALLSLSLLACPVSALAWGRTGHRLVAELAEPDLTAQARAQIDALLALEPGATLPGIASWPDELRESDPDLGKRTAAWHYVNLGEDDCHYDPPRECRNGDCTIAALTAQTKLLADRSAPAAARLQALKFVVHLVGDAHQPLHAGFARDKGGNTVQINVDGQGSNLHSLWDSGLLRHTGLDEDALLAQIGALPRPAPGAGTGFPPDATSWAEASCRIVRSPGFYPAQAKLDPAYFTTWTPVAEQQLRLAGVRLAAVLNAALGQAQGG</sequence>
<gene>
    <name evidence="8" type="ORF">EA656_10235</name>
</gene>
<evidence type="ECO:0000256" key="2">
    <source>
        <dbReference type="ARBA" id="ARBA00022723"/>
    </source>
</evidence>
<dbReference type="Proteomes" id="UP000292087">
    <property type="component" value="Unassembled WGS sequence"/>
</dbReference>
<keyword evidence="1" id="KW-0540">Nuclease</keyword>
<dbReference type="PANTHER" id="PTHR33146">
    <property type="entry name" value="ENDONUCLEASE 4"/>
    <property type="match status" value="1"/>
</dbReference>
<comment type="caution">
    <text evidence="8">The sequence shown here is derived from an EMBL/GenBank/DDBJ whole genome shotgun (WGS) entry which is preliminary data.</text>
</comment>
<dbReference type="EMBL" id="SHMF01000002">
    <property type="protein sequence ID" value="TAA36211.1"/>
    <property type="molecule type" value="Genomic_DNA"/>
</dbReference>
<dbReference type="Pfam" id="PF02265">
    <property type="entry name" value="S1-P1_nuclease"/>
    <property type="match status" value="1"/>
</dbReference>
<dbReference type="GO" id="GO:0003676">
    <property type="term" value="F:nucleic acid binding"/>
    <property type="evidence" value="ECO:0007669"/>
    <property type="project" value="InterPro"/>
</dbReference>
<feature type="region of interest" description="Disordered" evidence="7">
    <location>
        <begin position="21"/>
        <end position="43"/>
    </location>
</feature>
<name>A0A4Q8LWC0_9GAMM</name>
<keyword evidence="4" id="KW-0378">Hydrolase</keyword>
<evidence type="ECO:0000256" key="3">
    <source>
        <dbReference type="ARBA" id="ARBA00022759"/>
    </source>
</evidence>
<keyword evidence="3 8" id="KW-0255">Endonuclease</keyword>
<organism evidence="8 9">
    <name type="scientific">Pseudoxanthomonas winnipegensis</name>
    <dbReference type="NCBI Taxonomy" id="2480810"/>
    <lineage>
        <taxon>Bacteria</taxon>
        <taxon>Pseudomonadati</taxon>
        <taxon>Pseudomonadota</taxon>
        <taxon>Gammaproteobacteria</taxon>
        <taxon>Lysobacterales</taxon>
        <taxon>Lysobacteraceae</taxon>
        <taxon>Pseudoxanthomonas</taxon>
    </lineage>
</organism>